<dbReference type="Proteomes" id="UP000003805">
    <property type="component" value="Unassembled WGS sequence"/>
</dbReference>
<sequence>MRIDTPTCPFWTPMKPRTTIKLIYVWTLILMFTSSVVLKGFHYHDSSYHGKAKVSASHEASVKQVCSVCDYIMHKSTVVKPMVFVPVVAVSWIERCVFTEQTVYQVVASVNSHSPPTVG</sequence>
<protein>
    <submittedName>
        <fullName evidence="2">Uncharacterized protein</fullName>
    </submittedName>
</protein>
<evidence type="ECO:0000313" key="3">
    <source>
        <dbReference type="Proteomes" id="UP000003805"/>
    </source>
</evidence>
<feature type="transmembrane region" description="Helical" evidence="1">
    <location>
        <begin position="23"/>
        <end position="41"/>
    </location>
</feature>
<accession>D7NEE1</accession>
<keyword evidence="1" id="KW-0472">Membrane</keyword>
<reference evidence="2 3" key="1">
    <citation type="submission" date="2010-02" db="EMBL/GenBank/DDBJ databases">
        <title>The Genome Sequence of Prevotella oris strain C735.</title>
        <authorList>
            <consortium name="The Broad Institute Genome Sequencing Platform"/>
            <person name="Ward D."/>
            <person name="Feldgarden M."/>
            <person name="Earl A."/>
            <person name="Young S.K."/>
            <person name="Zeng Q."/>
            <person name="Koehrsen M."/>
            <person name="Alvarado L."/>
            <person name="Berlin A."/>
            <person name="Bochicchio J."/>
            <person name="Borenstein D."/>
            <person name="Chapman S.B."/>
            <person name="Chen Z."/>
            <person name="Engels R."/>
            <person name="Freedman E."/>
            <person name="Gellesch M."/>
            <person name="Goldberg J."/>
            <person name="Griggs A."/>
            <person name="Gujja S."/>
            <person name="Heilman E."/>
            <person name="Heiman D."/>
            <person name="Hepburn T."/>
            <person name="Howarth C."/>
            <person name="Jen D."/>
            <person name="Larson L."/>
            <person name="Mehta T."/>
            <person name="Park D."/>
            <person name="Pearson M."/>
            <person name="Roberts A."/>
            <person name="Saif S."/>
            <person name="Shea T."/>
            <person name="Shenoy N."/>
            <person name="Sisk P."/>
            <person name="Stolte C."/>
            <person name="Sykes S."/>
            <person name="Thomson T."/>
            <person name="Walk T."/>
            <person name="White J."/>
            <person name="Yandava C."/>
            <person name="Sibley C.D."/>
            <person name="Field T.R."/>
            <person name="Grinwis M."/>
            <person name="Eshaghurshan C.S."/>
            <person name="Surette M.G."/>
            <person name="Haas B."/>
            <person name="Nusbaum C."/>
            <person name="Birren B."/>
        </authorList>
    </citation>
    <scope>NUCLEOTIDE SEQUENCE [LARGE SCALE GENOMIC DNA]</scope>
    <source>
        <strain evidence="2 3">C735</strain>
    </source>
</reference>
<evidence type="ECO:0000313" key="2">
    <source>
        <dbReference type="EMBL" id="EFI47923.1"/>
    </source>
</evidence>
<keyword evidence="1" id="KW-1133">Transmembrane helix</keyword>
<organism evidence="2 3">
    <name type="scientific">Segatella oris C735</name>
    <dbReference type="NCBI Taxonomy" id="563008"/>
    <lineage>
        <taxon>Bacteria</taxon>
        <taxon>Pseudomonadati</taxon>
        <taxon>Bacteroidota</taxon>
        <taxon>Bacteroidia</taxon>
        <taxon>Bacteroidales</taxon>
        <taxon>Prevotellaceae</taxon>
        <taxon>Segatella</taxon>
    </lineage>
</organism>
<keyword evidence="3" id="KW-1185">Reference proteome</keyword>
<evidence type="ECO:0000256" key="1">
    <source>
        <dbReference type="SAM" id="Phobius"/>
    </source>
</evidence>
<keyword evidence="1" id="KW-0812">Transmembrane</keyword>
<gene>
    <name evidence="2" type="ORF">HMPREF0665_01917</name>
</gene>
<name>D7NEE1_9BACT</name>
<proteinExistence type="predicted"/>
<dbReference type="AlphaFoldDB" id="D7NEE1"/>
<dbReference type="HOGENOM" id="CLU_171070_0_0_10"/>
<dbReference type="EMBL" id="GL349570">
    <property type="protein sequence ID" value="EFI47923.1"/>
    <property type="molecule type" value="Genomic_DNA"/>
</dbReference>